<dbReference type="Gramene" id="OB04G15820.1">
    <property type="protein sequence ID" value="OB04G15820.1"/>
    <property type="gene ID" value="OB04G15820"/>
</dbReference>
<dbReference type="EnsemblPlants" id="OB05G18530.1">
    <property type="protein sequence ID" value="OB05G18530.1"/>
    <property type="gene ID" value="OB05G18530"/>
</dbReference>
<keyword evidence="2" id="KW-1185">Reference proteome</keyword>
<dbReference type="HOGENOM" id="CLU_2761833_0_0_1"/>
<dbReference type="Gramene" id="OB05G18530.1">
    <property type="protein sequence ID" value="OB05G18530.1"/>
    <property type="gene ID" value="OB05G18530"/>
</dbReference>
<evidence type="ECO:0000313" key="1">
    <source>
        <dbReference type="EnsemblPlants" id="OB05G18530.1"/>
    </source>
</evidence>
<evidence type="ECO:0000313" key="2">
    <source>
        <dbReference type="Proteomes" id="UP000006038"/>
    </source>
</evidence>
<sequence length="70" mass="7420">MAASPMSQCWLVQASRVVPGTMAGARPFVESGARRRGVAEGWRKEGDGMVVVAVVARRAQFLCVAEKSGV</sequence>
<protein>
    <submittedName>
        <fullName evidence="1">Uncharacterized protein</fullName>
    </submittedName>
</protein>
<proteinExistence type="predicted"/>
<accession>J3M5H9</accession>
<organism evidence="1">
    <name type="scientific">Oryza brachyantha</name>
    <name type="common">malo sina</name>
    <dbReference type="NCBI Taxonomy" id="4533"/>
    <lineage>
        <taxon>Eukaryota</taxon>
        <taxon>Viridiplantae</taxon>
        <taxon>Streptophyta</taxon>
        <taxon>Embryophyta</taxon>
        <taxon>Tracheophyta</taxon>
        <taxon>Spermatophyta</taxon>
        <taxon>Magnoliopsida</taxon>
        <taxon>Liliopsida</taxon>
        <taxon>Poales</taxon>
        <taxon>Poaceae</taxon>
        <taxon>BOP clade</taxon>
        <taxon>Oryzoideae</taxon>
        <taxon>Oryzeae</taxon>
        <taxon>Oryzinae</taxon>
        <taxon>Oryza</taxon>
    </lineage>
</organism>
<dbReference type="Proteomes" id="UP000006038">
    <property type="component" value="Chromosome 5"/>
</dbReference>
<reference evidence="1" key="2">
    <citation type="submission" date="2013-04" db="UniProtKB">
        <authorList>
            <consortium name="EnsemblPlants"/>
        </authorList>
    </citation>
    <scope>IDENTIFICATION</scope>
</reference>
<dbReference type="EnsemblPlants" id="OB04G15820.1">
    <property type="protein sequence ID" value="OB04G15820.1"/>
    <property type="gene ID" value="OB04G15820"/>
</dbReference>
<name>J3M5H9_ORYBR</name>
<dbReference type="AlphaFoldDB" id="J3M5H9"/>
<reference evidence="1" key="1">
    <citation type="journal article" date="2013" name="Nat. Commun.">
        <title>Whole-genome sequencing of Oryza brachyantha reveals mechanisms underlying Oryza genome evolution.</title>
        <authorList>
            <person name="Chen J."/>
            <person name="Huang Q."/>
            <person name="Gao D."/>
            <person name="Wang J."/>
            <person name="Lang Y."/>
            <person name="Liu T."/>
            <person name="Li B."/>
            <person name="Bai Z."/>
            <person name="Luis Goicoechea J."/>
            <person name="Liang C."/>
            <person name="Chen C."/>
            <person name="Zhang W."/>
            <person name="Sun S."/>
            <person name="Liao Y."/>
            <person name="Zhang X."/>
            <person name="Yang L."/>
            <person name="Song C."/>
            <person name="Wang M."/>
            <person name="Shi J."/>
            <person name="Liu G."/>
            <person name="Liu J."/>
            <person name="Zhou H."/>
            <person name="Zhou W."/>
            <person name="Yu Q."/>
            <person name="An N."/>
            <person name="Chen Y."/>
            <person name="Cai Q."/>
            <person name="Wang B."/>
            <person name="Liu B."/>
            <person name="Min J."/>
            <person name="Huang Y."/>
            <person name="Wu H."/>
            <person name="Li Z."/>
            <person name="Zhang Y."/>
            <person name="Yin Y."/>
            <person name="Song W."/>
            <person name="Jiang J."/>
            <person name="Jackson S.A."/>
            <person name="Wing R.A."/>
            <person name="Wang J."/>
            <person name="Chen M."/>
        </authorList>
    </citation>
    <scope>NUCLEOTIDE SEQUENCE [LARGE SCALE GENOMIC DNA]</scope>
    <source>
        <strain evidence="1">IRGC 101232</strain>
    </source>
</reference>
<dbReference type="Proteomes" id="UP000006038">
    <property type="component" value="Chromosome 4"/>
</dbReference>